<name>A0ABN2HNE1_9ACTN</name>
<proteinExistence type="predicted"/>
<accession>A0ABN2HNE1</accession>
<gene>
    <name evidence="2" type="ORF">GCM10009733_103720</name>
</gene>
<reference evidence="2 3" key="1">
    <citation type="journal article" date="2019" name="Int. J. Syst. Evol. Microbiol.">
        <title>The Global Catalogue of Microorganisms (GCM) 10K type strain sequencing project: providing services to taxonomists for standard genome sequencing and annotation.</title>
        <authorList>
            <consortium name="The Broad Institute Genomics Platform"/>
            <consortium name="The Broad Institute Genome Sequencing Center for Infectious Disease"/>
            <person name="Wu L."/>
            <person name="Ma J."/>
        </authorList>
    </citation>
    <scope>NUCLEOTIDE SEQUENCE [LARGE SCALE GENOMIC DNA]</scope>
    <source>
        <strain evidence="2 3">JCM 13929</strain>
    </source>
</reference>
<evidence type="ECO:0000313" key="2">
    <source>
        <dbReference type="EMBL" id="GAA1690763.1"/>
    </source>
</evidence>
<feature type="domain" description="ABM" evidence="1">
    <location>
        <begin position="12"/>
        <end position="74"/>
    </location>
</feature>
<dbReference type="SUPFAM" id="SSF54909">
    <property type="entry name" value="Dimeric alpha+beta barrel"/>
    <property type="match status" value="1"/>
</dbReference>
<dbReference type="Proteomes" id="UP001500064">
    <property type="component" value="Unassembled WGS sequence"/>
</dbReference>
<dbReference type="EMBL" id="BAAAMU010000173">
    <property type="protein sequence ID" value="GAA1690763.1"/>
    <property type="molecule type" value="Genomic_DNA"/>
</dbReference>
<dbReference type="Pfam" id="PF03992">
    <property type="entry name" value="ABM"/>
    <property type="match status" value="1"/>
</dbReference>
<protein>
    <recommendedName>
        <fullName evidence="1">ABM domain-containing protein</fullName>
    </recommendedName>
</protein>
<sequence length="113" mass="12582">MTADEPQPSPGMTIELARFRVREGAEDTLVAERPEMVAALRRRFPACLAAYLTKDDDGEWLDVILWRSRAEAEEAAREINSVPECAAWFRHISESGGLRHVEVVSAWSLSGGL</sequence>
<dbReference type="InterPro" id="IPR011008">
    <property type="entry name" value="Dimeric_a/b-barrel"/>
</dbReference>
<evidence type="ECO:0000259" key="1">
    <source>
        <dbReference type="Pfam" id="PF03992"/>
    </source>
</evidence>
<organism evidence="2 3">
    <name type="scientific">Nonomuraea maheshkhaliensis</name>
    <dbReference type="NCBI Taxonomy" id="419590"/>
    <lineage>
        <taxon>Bacteria</taxon>
        <taxon>Bacillati</taxon>
        <taxon>Actinomycetota</taxon>
        <taxon>Actinomycetes</taxon>
        <taxon>Streptosporangiales</taxon>
        <taxon>Streptosporangiaceae</taxon>
        <taxon>Nonomuraea</taxon>
    </lineage>
</organism>
<evidence type="ECO:0000313" key="3">
    <source>
        <dbReference type="Proteomes" id="UP001500064"/>
    </source>
</evidence>
<comment type="caution">
    <text evidence="2">The sequence shown here is derived from an EMBL/GenBank/DDBJ whole genome shotgun (WGS) entry which is preliminary data.</text>
</comment>
<dbReference type="InterPro" id="IPR007138">
    <property type="entry name" value="ABM_dom"/>
</dbReference>
<keyword evidence="3" id="KW-1185">Reference proteome</keyword>